<evidence type="ECO:0000313" key="2">
    <source>
        <dbReference type="Proteomes" id="UP001057452"/>
    </source>
</evidence>
<sequence length="800" mass="90258">MGSTDSKLNFRKAVIQLTTKTQPVEATDDAFWDQFWADTTTTVQDVFALVPAAEIRAVREESPSNLATLCYKAVEKLVQGAESGCPTEREKQVVLNSTRILSRILPYIFEDQDWRGFFWSTVPGAGRAGTDELDDDDGARPLAESLLLAIADLLFCPDFTVHSHRRGPDSVENMQSIDSCEYIWEAGVGFAQSPPLNYIHDLNRTELLRLLLTCFSEAMYLPSSTDNSVLNPWVTFFCSTENRHALPLFTSLLNVVCAYDPVGYGIPYNHLLFSDYREQLVEQAVQILIVTLEHDGGVPHRPPSPSSIEEQETAGPENLFVNYLSRVHREEDFDFVLKGLARLLTNPLTQTYLPNSTKKIQFHQELLVLFWKLCDFNKKFLFFVLKSSDVLDILVPILFYLNDARADQSRVGLMHIGVFILLLLSGERNFGVRLNKPYSVHVPMDIPVFTGTHADLLIVVFHKIITTGHQRLQPLFDCLLTIVVNVSPYLKSLSMVAANKLLHLLEAFSTTWFLFSVAQNHHLVFFLLEAFNNIIQYQFDGNCNLVYAIIRKRNVFHQLVNLPSDSACIQKGLQRKRKTPDVISRTSSQETVSMEGSHPAVPAEPGTLKTSLVAIPAIDKLTEKSQVSEDGTMVSVQKTGTSQAAPSEQSAVTGTSDTESNSGRENEDVFYTEAEMERRHFSIASSTSSWAPTPEWVLSWKSKLPLQTIMRLLQVLVPQVEKICIDKGLTDESEILKFLQHGTLVGLLPVPHPILIRKYQANAGTAMWFRTYMWGVVYLRNVDPPIWYDTDVRLFEIQKM</sequence>
<proteinExistence type="predicted"/>
<name>A0ACB9X8A1_CHAAC</name>
<reference evidence="1" key="1">
    <citation type="submission" date="2022-05" db="EMBL/GenBank/DDBJ databases">
        <title>Chromosome-level genome of Chaenocephalus aceratus.</title>
        <authorList>
            <person name="Park H."/>
        </authorList>
    </citation>
    <scope>NUCLEOTIDE SEQUENCE</scope>
    <source>
        <strain evidence="1">KU_202001</strain>
    </source>
</reference>
<accession>A0ACB9X8A1</accession>
<gene>
    <name evidence="1" type="ORF">KUCAC02_007937</name>
</gene>
<keyword evidence="2" id="KW-1185">Reference proteome</keyword>
<evidence type="ECO:0000313" key="1">
    <source>
        <dbReference type="EMBL" id="KAI4822386.1"/>
    </source>
</evidence>
<organism evidence="1 2">
    <name type="scientific">Chaenocephalus aceratus</name>
    <name type="common">Blackfin icefish</name>
    <name type="synonym">Chaenichthys aceratus</name>
    <dbReference type="NCBI Taxonomy" id="36190"/>
    <lineage>
        <taxon>Eukaryota</taxon>
        <taxon>Metazoa</taxon>
        <taxon>Chordata</taxon>
        <taxon>Craniata</taxon>
        <taxon>Vertebrata</taxon>
        <taxon>Euteleostomi</taxon>
        <taxon>Actinopterygii</taxon>
        <taxon>Neopterygii</taxon>
        <taxon>Teleostei</taxon>
        <taxon>Neoteleostei</taxon>
        <taxon>Acanthomorphata</taxon>
        <taxon>Eupercaria</taxon>
        <taxon>Perciformes</taxon>
        <taxon>Notothenioidei</taxon>
        <taxon>Channichthyidae</taxon>
        <taxon>Chaenocephalus</taxon>
    </lineage>
</organism>
<dbReference type="Proteomes" id="UP001057452">
    <property type="component" value="Chromosome 8"/>
</dbReference>
<protein>
    <submittedName>
        <fullName evidence="1">Uncharacterized protein</fullName>
    </submittedName>
</protein>
<comment type="caution">
    <text evidence="1">The sequence shown here is derived from an EMBL/GenBank/DDBJ whole genome shotgun (WGS) entry which is preliminary data.</text>
</comment>
<dbReference type="EMBL" id="CM043792">
    <property type="protein sequence ID" value="KAI4822386.1"/>
    <property type="molecule type" value="Genomic_DNA"/>
</dbReference>